<feature type="region of interest" description="Disordered" evidence="1">
    <location>
        <begin position="1"/>
        <end position="39"/>
    </location>
</feature>
<evidence type="ECO:0000256" key="1">
    <source>
        <dbReference type="SAM" id="MobiDB-lite"/>
    </source>
</evidence>
<dbReference type="EMBL" id="ML119062">
    <property type="protein sequence ID" value="ROT34910.1"/>
    <property type="molecule type" value="Genomic_DNA"/>
</dbReference>
<organism evidence="2 3">
    <name type="scientific">Sodiomyces alkalinus (strain CBS 110278 / VKM F-3762 / F11)</name>
    <name type="common">Alkaliphilic filamentous fungus</name>
    <dbReference type="NCBI Taxonomy" id="1314773"/>
    <lineage>
        <taxon>Eukaryota</taxon>
        <taxon>Fungi</taxon>
        <taxon>Dikarya</taxon>
        <taxon>Ascomycota</taxon>
        <taxon>Pezizomycotina</taxon>
        <taxon>Sordariomycetes</taxon>
        <taxon>Hypocreomycetidae</taxon>
        <taxon>Glomerellales</taxon>
        <taxon>Plectosphaerellaceae</taxon>
        <taxon>Sodiomyces</taxon>
    </lineage>
</organism>
<reference evidence="2 3" key="1">
    <citation type="journal article" date="2018" name="Mol. Ecol.">
        <title>The obligate alkalophilic soda-lake fungus Sodiomyces alkalinus has shifted to a protein diet.</title>
        <authorList>
            <person name="Grum-Grzhimaylo A.A."/>
            <person name="Falkoski D.L."/>
            <person name="van den Heuvel J."/>
            <person name="Valero-Jimenez C.A."/>
            <person name="Min B."/>
            <person name="Choi I.G."/>
            <person name="Lipzen A."/>
            <person name="Daum C.G."/>
            <person name="Aanen D.K."/>
            <person name="Tsang A."/>
            <person name="Henrissat B."/>
            <person name="Bilanenko E.N."/>
            <person name="de Vries R.P."/>
            <person name="van Kan J.A.L."/>
            <person name="Grigoriev I.V."/>
            <person name="Debets A.J.M."/>
        </authorList>
    </citation>
    <scope>NUCLEOTIDE SEQUENCE [LARGE SCALE GENOMIC DNA]</scope>
    <source>
        <strain evidence="2 3">F11</strain>
    </source>
</reference>
<keyword evidence="3" id="KW-1185">Reference proteome</keyword>
<sequence length="253" mass="27018">MSHHAYVSTIPRESAGSSTRSSSRSSISSKKSISSVVSHSHANIRTDNWARKVMKYTTGVPPSKSLSLRKTQVNITEGTYDYEEEAMVYIDSYYFTYAWVSPSFDDDISTIGSRSSSSRSSGRNKGARREGRPASPGFGPASPIPQPHPPHHSAGFVPSPPHTGPYITPGFMGQEDYMGMGDGMGPGIGFMGHVNIPPPPPPGPGLTTPAFAYYNSQPPPPPAPMRDSGGDPGFIDLNAQGGGGGIRRYDDWA</sequence>
<protein>
    <submittedName>
        <fullName evidence="2">Uncharacterized protein</fullName>
    </submittedName>
</protein>
<proteinExistence type="predicted"/>
<dbReference type="RefSeq" id="XP_028462716.1">
    <property type="nucleotide sequence ID" value="XM_028609586.1"/>
</dbReference>
<feature type="compositionally biased region" description="Low complexity" evidence="1">
    <location>
        <begin position="112"/>
        <end position="123"/>
    </location>
</feature>
<feature type="region of interest" description="Disordered" evidence="1">
    <location>
        <begin position="213"/>
        <end position="253"/>
    </location>
</feature>
<dbReference type="OrthoDB" id="4851150at2759"/>
<evidence type="ECO:0000313" key="2">
    <source>
        <dbReference type="EMBL" id="ROT34910.1"/>
    </source>
</evidence>
<dbReference type="Proteomes" id="UP000272025">
    <property type="component" value="Unassembled WGS sequence"/>
</dbReference>
<gene>
    <name evidence="2" type="ORF">SODALDRAFT_321012</name>
</gene>
<feature type="compositionally biased region" description="Low complexity" evidence="1">
    <location>
        <begin position="17"/>
        <end position="39"/>
    </location>
</feature>
<accession>A0A3N2PKG4</accession>
<evidence type="ECO:0000313" key="3">
    <source>
        <dbReference type="Proteomes" id="UP000272025"/>
    </source>
</evidence>
<feature type="region of interest" description="Disordered" evidence="1">
    <location>
        <begin position="110"/>
        <end position="170"/>
    </location>
</feature>
<name>A0A3N2PKG4_SODAK</name>
<dbReference type="AlphaFoldDB" id="A0A3N2PKG4"/>
<dbReference type="GeneID" id="39578064"/>